<dbReference type="EMBL" id="JACGWT010000003">
    <property type="protein sequence ID" value="MBA8794601.1"/>
    <property type="molecule type" value="Genomic_DNA"/>
</dbReference>
<evidence type="ECO:0000256" key="10">
    <source>
        <dbReference type="ARBA" id="ARBA00024202"/>
    </source>
</evidence>
<keyword evidence="5 12" id="KW-0812">Transmembrane</keyword>
<feature type="transmembrane region" description="Helical" evidence="12">
    <location>
        <begin position="113"/>
        <end position="137"/>
    </location>
</feature>
<dbReference type="InterPro" id="IPR025966">
    <property type="entry name" value="OppC_N"/>
</dbReference>
<accession>A0A7W3ISU7</accession>
<name>A0A7W3ISU7_9ACTN</name>
<evidence type="ECO:0000256" key="7">
    <source>
        <dbReference type="ARBA" id="ARBA00022927"/>
    </source>
</evidence>
<dbReference type="InterPro" id="IPR035906">
    <property type="entry name" value="MetI-like_sf"/>
</dbReference>
<feature type="transmembrane region" description="Helical" evidence="12">
    <location>
        <begin position="49"/>
        <end position="69"/>
    </location>
</feature>
<dbReference type="PANTHER" id="PTHR43386:SF2">
    <property type="entry name" value="OLIGOPEPTIDE TRANSPORT SYSTEM PERMEASE PROTEIN OPPC"/>
    <property type="match status" value="1"/>
</dbReference>
<dbReference type="Gene3D" id="1.10.3720.10">
    <property type="entry name" value="MetI-like"/>
    <property type="match status" value="1"/>
</dbReference>
<evidence type="ECO:0000256" key="11">
    <source>
        <dbReference type="ARBA" id="ARBA00072251"/>
    </source>
</evidence>
<evidence type="ECO:0000259" key="13">
    <source>
        <dbReference type="PROSITE" id="PS50928"/>
    </source>
</evidence>
<keyword evidence="15" id="KW-1185">Reference proteome</keyword>
<proteinExistence type="inferred from homology"/>
<evidence type="ECO:0000256" key="9">
    <source>
        <dbReference type="ARBA" id="ARBA00023136"/>
    </source>
</evidence>
<dbReference type="GO" id="GO:0055085">
    <property type="term" value="P:transmembrane transport"/>
    <property type="evidence" value="ECO:0007669"/>
    <property type="project" value="InterPro"/>
</dbReference>
<keyword evidence="8 12" id="KW-1133">Transmembrane helix</keyword>
<sequence length="319" mass="33973">MSEQLIGEQVVAAELSGETDNPTPEEQRSGKRLNRRQLIVRRFLRNKTAVVGLVVFLLLALLAIVGPYVTPWGWDQIDDSSFLSPPSASHWLGTTQEGRDVLALTIKGLSKSMLVGVLVALLSTSMAALVGSVAAYFGMIVEKTLLWIIDLLLVIPSFLIIAVISTGGPQGAYSWLLLVLLLAAFGWMLTARVVRSLTLALKDLDYVQAARFMSVPAPTIIVRHILPNISSLLVVDATLNVGGAILGETGLSYFGFGIQPPDTSLGTLIADGQSSATVFPWIFLSPAILLVIIVLSVNAIGDGLRDALDPNSGASGRAM</sequence>
<gene>
    <name evidence="14" type="ORF">FHX74_002220</name>
</gene>
<organism evidence="14 15">
    <name type="scientific">Microlunatus kandeliicorticis</name>
    <dbReference type="NCBI Taxonomy" id="1759536"/>
    <lineage>
        <taxon>Bacteria</taxon>
        <taxon>Bacillati</taxon>
        <taxon>Actinomycetota</taxon>
        <taxon>Actinomycetes</taxon>
        <taxon>Propionibacteriales</taxon>
        <taxon>Propionibacteriaceae</taxon>
        <taxon>Microlunatus</taxon>
    </lineage>
</organism>
<keyword evidence="7" id="KW-0653">Protein transport</keyword>
<dbReference type="PROSITE" id="PS50928">
    <property type="entry name" value="ABC_TM1"/>
    <property type="match status" value="1"/>
</dbReference>
<evidence type="ECO:0000256" key="12">
    <source>
        <dbReference type="RuleBase" id="RU363032"/>
    </source>
</evidence>
<dbReference type="InterPro" id="IPR000515">
    <property type="entry name" value="MetI-like"/>
</dbReference>
<protein>
    <recommendedName>
        <fullName evidence="11">Oligopeptide transport system permease protein OppC</fullName>
    </recommendedName>
</protein>
<dbReference type="Proteomes" id="UP000523079">
    <property type="component" value="Unassembled WGS sequence"/>
</dbReference>
<keyword evidence="4" id="KW-0997">Cell inner membrane</keyword>
<comment type="caution">
    <text evidence="14">The sequence shown here is derived from an EMBL/GenBank/DDBJ whole genome shotgun (WGS) entry which is preliminary data.</text>
</comment>
<evidence type="ECO:0000256" key="1">
    <source>
        <dbReference type="ARBA" id="ARBA00004429"/>
    </source>
</evidence>
<feature type="transmembrane region" description="Helical" evidence="12">
    <location>
        <begin position="172"/>
        <end position="194"/>
    </location>
</feature>
<dbReference type="GO" id="GO:0005886">
    <property type="term" value="C:plasma membrane"/>
    <property type="evidence" value="ECO:0007669"/>
    <property type="project" value="UniProtKB-SubCell"/>
</dbReference>
<feature type="transmembrane region" description="Helical" evidence="12">
    <location>
        <begin position="278"/>
        <end position="300"/>
    </location>
</feature>
<evidence type="ECO:0000256" key="5">
    <source>
        <dbReference type="ARBA" id="ARBA00022692"/>
    </source>
</evidence>
<dbReference type="GO" id="GO:0015833">
    <property type="term" value="P:peptide transport"/>
    <property type="evidence" value="ECO:0007669"/>
    <property type="project" value="UniProtKB-KW"/>
</dbReference>
<evidence type="ECO:0000313" key="15">
    <source>
        <dbReference type="Proteomes" id="UP000523079"/>
    </source>
</evidence>
<feature type="transmembrane region" description="Helical" evidence="12">
    <location>
        <begin position="144"/>
        <end position="166"/>
    </location>
</feature>
<dbReference type="RefSeq" id="WP_220483759.1">
    <property type="nucleotide sequence ID" value="NZ_JACGWT010000003.1"/>
</dbReference>
<feature type="domain" description="ABC transmembrane type-1" evidence="13">
    <location>
        <begin position="109"/>
        <end position="301"/>
    </location>
</feature>
<evidence type="ECO:0000256" key="4">
    <source>
        <dbReference type="ARBA" id="ARBA00022519"/>
    </source>
</evidence>
<dbReference type="Pfam" id="PF12911">
    <property type="entry name" value="OppC_N"/>
    <property type="match status" value="1"/>
</dbReference>
<dbReference type="GO" id="GO:0015031">
    <property type="term" value="P:protein transport"/>
    <property type="evidence" value="ECO:0007669"/>
    <property type="project" value="UniProtKB-KW"/>
</dbReference>
<comment type="similarity">
    <text evidence="10">Belongs to the binding-protein-dependent transport system permease family. OppBC subfamily.</text>
</comment>
<dbReference type="AlphaFoldDB" id="A0A7W3ISU7"/>
<keyword evidence="2 12" id="KW-0813">Transport</keyword>
<evidence type="ECO:0000313" key="14">
    <source>
        <dbReference type="EMBL" id="MBA8794601.1"/>
    </source>
</evidence>
<reference evidence="14 15" key="1">
    <citation type="submission" date="2020-07" db="EMBL/GenBank/DDBJ databases">
        <title>Sequencing the genomes of 1000 actinobacteria strains.</title>
        <authorList>
            <person name="Klenk H.-P."/>
        </authorList>
    </citation>
    <scope>NUCLEOTIDE SEQUENCE [LARGE SCALE GENOMIC DNA]</scope>
    <source>
        <strain evidence="14 15">DSM 100723</strain>
    </source>
</reference>
<dbReference type="Pfam" id="PF00528">
    <property type="entry name" value="BPD_transp_1"/>
    <property type="match status" value="1"/>
</dbReference>
<keyword evidence="6" id="KW-0571">Peptide transport</keyword>
<keyword evidence="9 12" id="KW-0472">Membrane</keyword>
<dbReference type="InterPro" id="IPR050366">
    <property type="entry name" value="BP-dependent_transpt_permease"/>
</dbReference>
<keyword evidence="3" id="KW-1003">Cell membrane</keyword>
<evidence type="ECO:0000256" key="8">
    <source>
        <dbReference type="ARBA" id="ARBA00022989"/>
    </source>
</evidence>
<evidence type="ECO:0000256" key="2">
    <source>
        <dbReference type="ARBA" id="ARBA00022448"/>
    </source>
</evidence>
<dbReference type="PANTHER" id="PTHR43386">
    <property type="entry name" value="OLIGOPEPTIDE TRANSPORT SYSTEM PERMEASE PROTEIN APPC"/>
    <property type="match status" value="1"/>
</dbReference>
<comment type="subcellular location">
    <subcellularLocation>
        <location evidence="1">Cell inner membrane</location>
        <topology evidence="1">Multi-pass membrane protein</topology>
    </subcellularLocation>
    <subcellularLocation>
        <location evidence="12">Cell membrane</location>
        <topology evidence="12">Multi-pass membrane protein</topology>
    </subcellularLocation>
</comment>
<evidence type="ECO:0000256" key="6">
    <source>
        <dbReference type="ARBA" id="ARBA00022856"/>
    </source>
</evidence>
<dbReference type="CDD" id="cd06261">
    <property type="entry name" value="TM_PBP2"/>
    <property type="match status" value="1"/>
</dbReference>
<dbReference type="SUPFAM" id="SSF161098">
    <property type="entry name" value="MetI-like"/>
    <property type="match status" value="1"/>
</dbReference>
<evidence type="ECO:0000256" key="3">
    <source>
        <dbReference type="ARBA" id="ARBA00022475"/>
    </source>
</evidence>